<feature type="transmembrane region" description="Helical" evidence="1">
    <location>
        <begin position="6"/>
        <end position="24"/>
    </location>
</feature>
<reference evidence="2" key="1">
    <citation type="submission" date="2020-10" db="EMBL/GenBank/DDBJ databases">
        <title>Connecting structure to function with the recovery of over 1000 high-quality activated sludge metagenome-assembled genomes encoding full-length rRNA genes using long-read sequencing.</title>
        <authorList>
            <person name="Singleton C.M."/>
            <person name="Petriglieri F."/>
            <person name="Kristensen J.M."/>
            <person name="Kirkegaard R.H."/>
            <person name="Michaelsen T.Y."/>
            <person name="Andersen M.H."/>
            <person name="Karst S.M."/>
            <person name="Dueholm M.S."/>
            <person name="Nielsen P.H."/>
            <person name="Albertsen M."/>
        </authorList>
    </citation>
    <scope>NUCLEOTIDE SEQUENCE</scope>
    <source>
        <strain evidence="2">Bjer_18-Q3-R1-45_BAT3C.347</strain>
    </source>
</reference>
<keyword evidence="1" id="KW-0472">Membrane</keyword>
<dbReference type="EMBL" id="JADJEV010000003">
    <property type="protein sequence ID" value="MBK6973142.1"/>
    <property type="molecule type" value="Genomic_DNA"/>
</dbReference>
<dbReference type="AlphaFoldDB" id="A0A9D7E8P1"/>
<organism evidence="2 3">
    <name type="scientific">Candidatus Methylophosphatis roskildensis</name>
    <dbReference type="NCBI Taxonomy" id="2899263"/>
    <lineage>
        <taxon>Bacteria</taxon>
        <taxon>Pseudomonadati</taxon>
        <taxon>Pseudomonadota</taxon>
        <taxon>Betaproteobacteria</taxon>
        <taxon>Nitrosomonadales</taxon>
        <taxon>Sterolibacteriaceae</taxon>
        <taxon>Candidatus Methylophosphatis</taxon>
    </lineage>
</organism>
<gene>
    <name evidence="2" type="ORF">IPH26_09415</name>
</gene>
<proteinExistence type="predicted"/>
<evidence type="ECO:0000256" key="1">
    <source>
        <dbReference type="SAM" id="Phobius"/>
    </source>
</evidence>
<sequence length="149" mass="15761">MNPSVELIAGVVGIAALVIGFLVWRRSAGRSSGAKPTSYRGPTNMYFTCAGCSGQFAHTKRTVTAWEKGSRRVFCDACHKKWRNAQPPQFPPQRADIASSSRAGGARTVPAQAATARYSSEAKAPGGCLGVLLLLLLIPVVIFAVLTNA</sequence>
<evidence type="ECO:0000313" key="3">
    <source>
        <dbReference type="Proteomes" id="UP000807785"/>
    </source>
</evidence>
<accession>A0A9D7E8P1</accession>
<protein>
    <submittedName>
        <fullName evidence="2">Uncharacterized protein</fullName>
    </submittedName>
</protein>
<evidence type="ECO:0000313" key="2">
    <source>
        <dbReference type="EMBL" id="MBK6973142.1"/>
    </source>
</evidence>
<name>A0A9D7E8P1_9PROT</name>
<keyword evidence="1" id="KW-0812">Transmembrane</keyword>
<keyword evidence="1" id="KW-1133">Transmembrane helix</keyword>
<dbReference type="Proteomes" id="UP000807785">
    <property type="component" value="Unassembled WGS sequence"/>
</dbReference>
<feature type="transmembrane region" description="Helical" evidence="1">
    <location>
        <begin position="127"/>
        <end position="146"/>
    </location>
</feature>
<comment type="caution">
    <text evidence="2">The sequence shown here is derived from an EMBL/GenBank/DDBJ whole genome shotgun (WGS) entry which is preliminary data.</text>
</comment>